<evidence type="ECO:0000313" key="3">
    <source>
        <dbReference type="EMBL" id="EZG43864.1"/>
    </source>
</evidence>
<accession>A0A023AZ19</accession>
<dbReference type="RefSeq" id="XP_011132952.1">
    <property type="nucleotide sequence ID" value="XM_011134650.1"/>
</dbReference>
<dbReference type="AlphaFoldDB" id="A0A023AZ19"/>
<evidence type="ECO:0000313" key="4">
    <source>
        <dbReference type="Proteomes" id="UP000019763"/>
    </source>
</evidence>
<feature type="domain" description="Glycosyl transferase family 25" evidence="2">
    <location>
        <begin position="37"/>
        <end position="141"/>
    </location>
</feature>
<dbReference type="EMBL" id="AFNH02001171">
    <property type="protein sequence ID" value="EZG43864.1"/>
    <property type="molecule type" value="Genomic_DNA"/>
</dbReference>
<feature type="region of interest" description="Disordered" evidence="1">
    <location>
        <begin position="351"/>
        <end position="374"/>
    </location>
</feature>
<evidence type="ECO:0000259" key="2">
    <source>
        <dbReference type="Pfam" id="PF01755"/>
    </source>
</evidence>
<dbReference type="GeneID" id="22915445"/>
<protein>
    <submittedName>
        <fullName evidence="3">LPS glycosyltransferase</fullName>
    </submittedName>
</protein>
<dbReference type="CDD" id="cd06532">
    <property type="entry name" value="Glyco_transf_25"/>
    <property type="match status" value="1"/>
</dbReference>
<dbReference type="VEuPathDB" id="CryptoDB:GNI_157040"/>
<reference evidence="3" key="1">
    <citation type="submission" date="2013-12" db="EMBL/GenBank/DDBJ databases">
        <authorList>
            <person name="Omoto C.K."/>
            <person name="Sibley D."/>
            <person name="Venepally P."/>
            <person name="Hadjithomas M."/>
            <person name="Karamycheva S."/>
            <person name="Brunk B."/>
            <person name="Roos D."/>
            <person name="Caler E."/>
            <person name="Lorenzi H."/>
        </authorList>
    </citation>
    <scope>NUCLEOTIDE SEQUENCE</scope>
</reference>
<sequence length="482" mass="54734">MVCSCSHVIALPELHTIESQDMFSDEFGPCEILWNLPFYYVNLDRSVKRREYMERTFPHATRIRAVDGRDPSEVMSAINFPPDERGRGWSPAEFAHYTKRVFGATPGELGCYASRLDALKQMYEDGHELALVGEDDVDLNMCRFWTSDLARIVRQVQQEDADWHLLRLQWSDKYAHMQTIRDLHLDAVDDYLDALVEATVNWALRETVGPQPPAGRDLPRPDARLGSFLSDARLEWAMDRAQQDVNMKGWVDTHPAEPADTDGRIHSHPRVHSDARDHSDSMDGRRGRLDLRDDRQVRRAVKERWLGRYRETAGDWVLPATGRYAHGYGTVIALWTRKGAKATIDALSSAPSTNVTATGRGHDGEGAPPRGGQGRWRCTGECIADYHFEEVNAPHAYIPLPPLLQVALLPPEQGTGIRSRPEKTYIDALAELTGLGRSSSDLKTYMRQTRFTEEWFQLIEEHVRCKLQTPRRRGTAANLRGP</sequence>
<dbReference type="OrthoDB" id="47375at2759"/>
<proteinExistence type="predicted"/>
<dbReference type="Pfam" id="PF01755">
    <property type="entry name" value="Glyco_transf_25"/>
    <property type="match status" value="1"/>
</dbReference>
<feature type="region of interest" description="Disordered" evidence="1">
    <location>
        <begin position="255"/>
        <end position="287"/>
    </location>
</feature>
<organism evidence="3 4">
    <name type="scientific">Gregarina niphandrodes</name>
    <name type="common">Septate eugregarine</name>
    <dbReference type="NCBI Taxonomy" id="110365"/>
    <lineage>
        <taxon>Eukaryota</taxon>
        <taxon>Sar</taxon>
        <taxon>Alveolata</taxon>
        <taxon>Apicomplexa</taxon>
        <taxon>Conoidasida</taxon>
        <taxon>Gregarinasina</taxon>
        <taxon>Eugregarinorida</taxon>
        <taxon>Gregarinidae</taxon>
        <taxon>Gregarina</taxon>
    </lineage>
</organism>
<gene>
    <name evidence="3" type="ORF">GNI_157040</name>
</gene>
<dbReference type="InterPro" id="IPR002654">
    <property type="entry name" value="Glyco_trans_25"/>
</dbReference>
<evidence type="ECO:0000256" key="1">
    <source>
        <dbReference type="SAM" id="MobiDB-lite"/>
    </source>
</evidence>
<comment type="caution">
    <text evidence="3">The sequence shown here is derived from an EMBL/GenBank/DDBJ whole genome shotgun (WGS) entry which is preliminary data.</text>
</comment>
<keyword evidence="4" id="KW-1185">Reference proteome</keyword>
<dbReference type="GO" id="GO:0016740">
    <property type="term" value="F:transferase activity"/>
    <property type="evidence" value="ECO:0007669"/>
    <property type="project" value="UniProtKB-KW"/>
</dbReference>
<dbReference type="eggNOG" id="ENOG502SGZH">
    <property type="taxonomic scope" value="Eukaryota"/>
</dbReference>
<dbReference type="Proteomes" id="UP000019763">
    <property type="component" value="Unassembled WGS sequence"/>
</dbReference>
<name>A0A023AZ19_GRENI</name>